<evidence type="ECO:0000259" key="8">
    <source>
        <dbReference type="Pfam" id="PF00924"/>
    </source>
</evidence>
<dbReference type="Pfam" id="PF21088">
    <property type="entry name" value="MS_channel_1st"/>
    <property type="match status" value="1"/>
</dbReference>
<keyword evidence="7" id="KW-0407">Ion channel</keyword>
<gene>
    <name evidence="10" type="ORF">EAS62_29020</name>
</gene>
<evidence type="ECO:0000259" key="9">
    <source>
        <dbReference type="Pfam" id="PF21088"/>
    </source>
</evidence>
<dbReference type="InterPro" id="IPR010920">
    <property type="entry name" value="LSM_dom_sf"/>
</dbReference>
<keyword evidence="5 7" id="KW-1133">Transmembrane helix</keyword>
<keyword evidence="11" id="KW-1185">Reference proteome</keyword>
<comment type="caution">
    <text evidence="10">The sequence shown here is derived from an EMBL/GenBank/DDBJ whole genome shotgun (WGS) entry which is preliminary data.</text>
</comment>
<dbReference type="RefSeq" id="WP_128941666.1">
    <property type="nucleotide sequence ID" value="NZ_RDRA01000018.1"/>
</dbReference>
<feature type="domain" description="Mechanosensitive ion channel transmembrane helices 2/3" evidence="9">
    <location>
        <begin position="62"/>
        <end position="101"/>
    </location>
</feature>
<dbReference type="Gene3D" id="1.10.287.1260">
    <property type="match status" value="1"/>
</dbReference>
<dbReference type="Gene3D" id="2.30.30.60">
    <property type="match status" value="1"/>
</dbReference>
<dbReference type="Pfam" id="PF05552">
    <property type="entry name" value="MS_channel_1st_1"/>
    <property type="match status" value="1"/>
</dbReference>
<dbReference type="PANTHER" id="PTHR30221:SF8">
    <property type="entry name" value="SMALL-CONDUCTANCE MECHANOSENSITIVE CHANNEL"/>
    <property type="match status" value="1"/>
</dbReference>
<keyword evidence="7" id="KW-0997">Cell inner membrane</keyword>
<keyword evidence="7" id="KW-0813">Transport</keyword>
<keyword evidence="6 7" id="KW-0472">Membrane</keyword>
<dbReference type="SUPFAM" id="SSF50182">
    <property type="entry name" value="Sm-like ribonucleoproteins"/>
    <property type="match status" value="1"/>
</dbReference>
<accession>A0ABY0DFR1</accession>
<dbReference type="PANTHER" id="PTHR30221">
    <property type="entry name" value="SMALL-CONDUCTANCE MECHANOSENSITIVE CHANNEL"/>
    <property type="match status" value="1"/>
</dbReference>
<name>A0ABY0DFR1_9BRAD</name>
<comment type="caution">
    <text evidence="7">Lacks conserved residue(s) required for the propagation of feature annotation.</text>
</comment>
<comment type="similarity">
    <text evidence="2 7">Belongs to the MscS (TC 1.A.23) family.</text>
</comment>
<organism evidence="10 11">
    <name type="scientific">Bradyrhizobium zhanjiangense</name>
    <dbReference type="NCBI Taxonomy" id="1325107"/>
    <lineage>
        <taxon>Bacteria</taxon>
        <taxon>Pseudomonadati</taxon>
        <taxon>Pseudomonadota</taxon>
        <taxon>Alphaproteobacteria</taxon>
        <taxon>Hyphomicrobiales</taxon>
        <taxon>Nitrobacteraceae</taxon>
        <taxon>Bradyrhizobium</taxon>
    </lineage>
</organism>
<dbReference type="InterPro" id="IPR011014">
    <property type="entry name" value="MscS_channel_TM-2"/>
</dbReference>
<comment type="function">
    <text evidence="7">Mechanosensitive channel that participates in the regulation of osmotic pressure changes within the cell, opening in response to stretch forces in the membrane lipid bilayer, without the need for other proteins. Contributes to normal resistance to hypoosmotic shock. Forms an ion channel of 1.0 nanosiemens conductance with a slight preference for anions.</text>
</comment>
<evidence type="ECO:0000313" key="10">
    <source>
        <dbReference type="EMBL" id="RXG90024.1"/>
    </source>
</evidence>
<dbReference type="Proteomes" id="UP000289946">
    <property type="component" value="Unassembled WGS sequence"/>
</dbReference>
<keyword evidence="7" id="KW-0406">Ion transport</keyword>
<dbReference type="Pfam" id="PF00924">
    <property type="entry name" value="MS_channel_2nd"/>
    <property type="match status" value="1"/>
</dbReference>
<feature type="domain" description="Mechanosensitive ion channel MscS" evidence="8">
    <location>
        <begin position="103"/>
        <end position="168"/>
    </location>
</feature>
<evidence type="ECO:0000256" key="1">
    <source>
        <dbReference type="ARBA" id="ARBA00004651"/>
    </source>
</evidence>
<dbReference type="InterPro" id="IPR049142">
    <property type="entry name" value="MS_channel_1st"/>
</dbReference>
<dbReference type="InterPro" id="IPR045275">
    <property type="entry name" value="MscS_archaea/bacteria_type"/>
</dbReference>
<dbReference type="InterPro" id="IPR008910">
    <property type="entry name" value="MSC_TM_helix"/>
</dbReference>
<evidence type="ECO:0000256" key="6">
    <source>
        <dbReference type="ARBA" id="ARBA00023136"/>
    </source>
</evidence>
<evidence type="ECO:0000313" key="11">
    <source>
        <dbReference type="Proteomes" id="UP000289946"/>
    </source>
</evidence>
<dbReference type="InterPro" id="IPR006685">
    <property type="entry name" value="MscS_channel_2nd"/>
</dbReference>
<feature type="transmembrane region" description="Helical" evidence="7">
    <location>
        <begin position="12"/>
        <end position="32"/>
    </location>
</feature>
<dbReference type="SUPFAM" id="SSF82861">
    <property type="entry name" value="Mechanosensitive channel protein MscS (YggB), transmembrane region"/>
    <property type="match status" value="1"/>
</dbReference>
<evidence type="ECO:0000256" key="3">
    <source>
        <dbReference type="ARBA" id="ARBA00022475"/>
    </source>
</evidence>
<feature type="transmembrane region" description="Helical" evidence="7">
    <location>
        <begin position="85"/>
        <end position="116"/>
    </location>
</feature>
<sequence length="258" mass="26950">MTINVDTLKASLVLYGLNAIYAMLLLAVGWYLSGALQRFVTRVLSVTHRVDPLVTLFVASVARYAVLAVVGIAVLQLFGIQTASLVAVLGATSLAIGLALQGTLSNLAAGVMLLLFRPFHIGDDVEVAGKAGKVKSLSLFMTELVAPDNTQILLPNGQVWGAAIINHSAYPGTGEIKVAFPVRAGAANALADQILKELRDDPRIDDRTAPSVNVTKVIAADPAAPVVELTVSAKVKPSDADAIKQRVLDHASALLAAA</sequence>
<evidence type="ECO:0000256" key="5">
    <source>
        <dbReference type="ARBA" id="ARBA00022989"/>
    </source>
</evidence>
<dbReference type="EMBL" id="RDRA01000018">
    <property type="protein sequence ID" value="RXG90024.1"/>
    <property type="molecule type" value="Genomic_DNA"/>
</dbReference>
<keyword evidence="3" id="KW-1003">Cell membrane</keyword>
<dbReference type="InterPro" id="IPR023408">
    <property type="entry name" value="MscS_beta-dom_sf"/>
</dbReference>
<evidence type="ECO:0000256" key="7">
    <source>
        <dbReference type="RuleBase" id="RU369025"/>
    </source>
</evidence>
<comment type="subcellular location">
    <subcellularLocation>
        <location evidence="7">Cell inner membrane</location>
        <topology evidence="7">Multi-pass membrane protein</topology>
    </subcellularLocation>
    <subcellularLocation>
        <location evidence="1">Cell membrane</location>
        <topology evidence="1">Multi-pass membrane protein</topology>
    </subcellularLocation>
</comment>
<evidence type="ECO:0000256" key="2">
    <source>
        <dbReference type="ARBA" id="ARBA00008017"/>
    </source>
</evidence>
<reference evidence="10 11" key="1">
    <citation type="submission" date="2018-10" db="EMBL/GenBank/DDBJ databases">
        <title>Bradyrhizobium sp. nov., isolated from effective nodules of peanut in China.</title>
        <authorList>
            <person name="Li Y."/>
        </authorList>
    </citation>
    <scope>NUCLEOTIDE SEQUENCE [LARGE SCALE GENOMIC DNA]</scope>
    <source>
        <strain evidence="10 11">CCBAU 51781</strain>
    </source>
</reference>
<proteinExistence type="inferred from homology"/>
<evidence type="ECO:0000256" key="4">
    <source>
        <dbReference type="ARBA" id="ARBA00022692"/>
    </source>
</evidence>
<protein>
    <recommendedName>
        <fullName evidence="7">Small-conductance mechanosensitive channel</fullName>
    </recommendedName>
</protein>
<keyword evidence="4 7" id="KW-0812">Transmembrane</keyword>
<comment type="subunit">
    <text evidence="7">Homoheptamer.</text>
</comment>
<feature type="transmembrane region" description="Helical" evidence="7">
    <location>
        <begin position="53"/>
        <end position="79"/>
    </location>
</feature>